<proteinExistence type="predicted"/>
<accession>A0A8J2XKZ8</accession>
<evidence type="ECO:0008006" key="3">
    <source>
        <dbReference type="Google" id="ProtNLM"/>
    </source>
</evidence>
<organism evidence="1 2">
    <name type="scientific">Sediminivirga luteola</name>
    <dbReference type="NCBI Taxonomy" id="1774748"/>
    <lineage>
        <taxon>Bacteria</taxon>
        <taxon>Bacillati</taxon>
        <taxon>Actinomycetota</taxon>
        <taxon>Actinomycetes</taxon>
        <taxon>Micrococcales</taxon>
        <taxon>Brevibacteriaceae</taxon>
        <taxon>Sediminivirga</taxon>
    </lineage>
</organism>
<gene>
    <name evidence="1" type="ORF">GCM10011333_22030</name>
</gene>
<dbReference type="Proteomes" id="UP000616114">
    <property type="component" value="Unassembled WGS sequence"/>
</dbReference>
<dbReference type="AlphaFoldDB" id="A0A8J2XKZ8"/>
<reference evidence="1" key="2">
    <citation type="submission" date="2020-09" db="EMBL/GenBank/DDBJ databases">
        <authorList>
            <person name="Sun Q."/>
            <person name="Zhou Y."/>
        </authorList>
    </citation>
    <scope>NUCLEOTIDE SEQUENCE</scope>
    <source>
        <strain evidence="1">CGMCC 1.12785</strain>
    </source>
</reference>
<comment type="caution">
    <text evidence="1">The sequence shown here is derived from an EMBL/GenBank/DDBJ whole genome shotgun (WGS) entry which is preliminary data.</text>
</comment>
<dbReference type="Gene3D" id="3.40.50.10860">
    <property type="entry name" value="Leucine Dehydrogenase, chain A, domain 1"/>
    <property type="match status" value="1"/>
</dbReference>
<protein>
    <recommendedName>
        <fullName evidence="3">Shikimate dehydrogenase</fullName>
    </recommendedName>
</protein>
<evidence type="ECO:0000313" key="2">
    <source>
        <dbReference type="Proteomes" id="UP000616114"/>
    </source>
</evidence>
<reference evidence="1" key="1">
    <citation type="journal article" date="2014" name="Int. J. Syst. Evol. Microbiol.">
        <title>Complete genome sequence of Corynebacterium casei LMG S-19264T (=DSM 44701T), isolated from a smear-ripened cheese.</title>
        <authorList>
            <consortium name="US DOE Joint Genome Institute (JGI-PGF)"/>
            <person name="Walter F."/>
            <person name="Albersmeier A."/>
            <person name="Kalinowski J."/>
            <person name="Ruckert C."/>
        </authorList>
    </citation>
    <scope>NUCLEOTIDE SEQUENCE</scope>
    <source>
        <strain evidence="1">CGMCC 1.12785</strain>
    </source>
</reference>
<keyword evidence="2" id="KW-1185">Reference proteome</keyword>
<dbReference type="EMBL" id="BMFY01000009">
    <property type="protein sequence ID" value="GGA18559.1"/>
    <property type="molecule type" value="Genomic_DNA"/>
</dbReference>
<dbReference type="RefSeq" id="WP_188550940.1">
    <property type="nucleotide sequence ID" value="NZ_BMFY01000009.1"/>
</dbReference>
<name>A0A8J2XKZ8_9MICO</name>
<sequence length="327" mass="34764">MISTDNPLLTIDEVASWSGDPLYLFVGVSTAGSSIHRAFPVWAPVLAPGSTLRGIDVPESAPAETFRRLLTAMRGNPRVHGAVITSHKLRLYRAAAELFDHIDPLAQITHEVNCVDSRHGLRGFARDPQSLDLVLDEMFGSAVAEREFVCLGAGGSATALLLAMRVDLPASLQAGRAIPRAGRGPVLRIVGRRQSSLDEIDGVRERAGLPAGSVELVLAEDTPAVDRVVAGSAENAVVMNATGLGKTSPGSPLSDPSAFPAGALAWDFNYRGPLTFLEQARSAGTAVEDGWDYFLAGWSAALCTIRTAELTDETFGKVKRASRELRP</sequence>
<evidence type="ECO:0000313" key="1">
    <source>
        <dbReference type="EMBL" id="GGA18559.1"/>
    </source>
</evidence>
<dbReference type="Gene3D" id="3.40.50.720">
    <property type="entry name" value="NAD(P)-binding Rossmann-like Domain"/>
    <property type="match status" value="1"/>
</dbReference>